<organism evidence="2 3">
    <name type="scientific">Actinocrinis puniceicyclus</name>
    <dbReference type="NCBI Taxonomy" id="977794"/>
    <lineage>
        <taxon>Bacteria</taxon>
        <taxon>Bacillati</taxon>
        <taxon>Actinomycetota</taxon>
        <taxon>Actinomycetes</taxon>
        <taxon>Catenulisporales</taxon>
        <taxon>Actinospicaceae</taxon>
        <taxon>Actinocrinis</taxon>
    </lineage>
</organism>
<proteinExistence type="predicted"/>
<feature type="compositionally biased region" description="Basic and acidic residues" evidence="1">
    <location>
        <begin position="189"/>
        <end position="208"/>
    </location>
</feature>
<accession>A0A8J8BDM5</accession>
<dbReference type="EMBL" id="JAGSXH010000055">
    <property type="protein sequence ID" value="MBS2964630.1"/>
    <property type="molecule type" value="Genomic_DNA"/>
</dbReference>
<dbReference type="Proteomes" id="UP000677913">
    <property type="component" value="Unassembled WGS sequence"/>
</dbReference>
<sequence>MADAAKGSTEEGSAEENRADKGSVDNGSPDKSVHKRPGPVARALLRAPGRLYDLHAGWLLDHRFIRLTHLGRRSGRRYRTMLEVVATDPSRDEVYVMAGLGERADWYRNLRAGGAVEVAIGRRRYAPVYRVLGEQEAADVLTRYEHDHPLAAPAVRRALTWLVGWDYDSSPGARRRLVHQVPMIGFRPAQEDEPARGDEPAQGEDARS</sequence>
<protein>
    <submittedName>
        <fullName evidence="2">Nitroreductase family deazaflavin-dependent oxidoreductase</fullName>
    </submittedName>
</protein>
<evidence type="ECO:0000313" key="3">
    <source>
        <dbReference type="Proteomes" id="UP000677913"/>
    </source>
</evidence>
<feature type="region of interest" description="Disordered" evidence="1">
    <location>
        <begin position="186"/>
        <end position="208"/>
    </location>
</feature>
<dbReference type="Pfam" id="PF04075">
    <property type="entry name" value="F420H2_quin_red"/>
    <property type="match status" value="1"/>
</dbReference>
<evidence type="ECO:0000313" key="2">
    <source>
        <dbReference type="EMBL" id="MBS2964630.1"/>
    </source>
</evidence>
<dbReference type="Gene3D" id="2.30.110.10">
    <property type="entry name" value="Electron Transport, Fmn-binding Protein, Chain A"/>
    <property type="match status" value="1"/>
</dbReference>
<dbReference type="GO" id="GO:0016491">
    <property type="term" value="F:oxidoreductase activity"/>
    <property type="evidence" value="ECO:0007669"/>
    <property type="project" value="InterPro"/>
</dbReference>
<dbReference type="AlphaFoldDB" id="A0A8J8BDM5"/>
<dbReference type="InterPro" id="IPR012349">
    <property type="entry name" value="Split_barrel_FMN-bd"/>
</dbReference>
<dbReference type="RefSeq" id="WP_211468993.1">
    <property type="nucleotide sequence ID" value="NZ_JAGSXH010000055.1"/>
</dbReference>
<gene>
    <name evidence="2" type="ORF">KGA66_16355</name>
</gene>
<dbReference type="InterPro" id="IPR004378">
    <property type="entry name" value="F420H2_quin_Rdtase"/>
</dbReference>
<name>A0A8J8BDM5_9ACTN</name>
<reference evidence="2" key="1">
    <citation type="submission" date="2021-04" db="EMBL/GenBank/DDBJ databases">
        <title>Genome based classification of Actinospica acidithermotolerans sp. nov., an actinobacterium isolated from an Indonesian hot spring.</title>
        <authorList>
            <person name="Kusuma A.B."/>
            <person name="Putra K.E."/>
            <person name="Nafisah S."/>
            <person name="Loh J."/>
            <person name="Nouioui I."/>
            <person name="Goodfellow M."/>
        </authorList>
    </citation>
    <scope>NUCLEOTIDE SEQUENCE</scope>
    <source>
        <strain evidence="2">DSM 45618</strain>
    </source>
</reference>
<feature type="region of interest" description="Disordered" evidence="1">
    <location>
        <begin position="1"/>
        <end position="39"/>
    </location>
</feature>
<dbReference type="NCBIfam" id="TIGR00026">
    <property type="entry name" value="hi_GC_TIGR00026"/>
    <property type="match status" value="1"/>
</dbReference>
<comment type="caution">
    <text evidence="2">The sequence shown here is derived from an EMBL/GenBank/DDBJ whole genome shotgun (WGS) entry which is preliminary data.</text>
</comment>
<keyword evidence="3" id="KW-1185">Reference proteome</keyword>
<evidence type="ECO:0000256" key="1">
    <source>
        <dbReference type="SAM" id="MobiDB-lite"/>
    </source>
</evidence>